<dbReference type="OrthoDB" id="3186724at2759"/>
<dbReference type="Proteomes" id="UP000518752">
    <property type="component" value="Unassembled WGS sequence"/>
</dbReference>
<sequence>MVQHFPPGTAYSPYRVPPPISSTSSSRRNVSLNVSNNYEHRASGHPCDSESQRSQRISPSTTVEDNQTPLIFLRPKDLEPSPVGGIPSPPGDKKPRNKRPPKTKKEVAIWSHEDIMRFLDYLWEYQAEIGEGFSFKKKTYTGASEELELYRVAGGEKNADACSRKWNSLKAIYGVIGKIKDHTGWGPWSDEQGAGITALEADSWDRFVAQHKTAKPFRNAGWPYLEKVERIMPYIPKGTNVFRPRRGRPPRQQFDSEGEAELVETWEESLPWDEDRMDQEMQEDSVGPSQSEDNAGTADSDTLAPNPSGSATPPPPIPATPSVKKPVSQVSTKPSSRVPETPGGVSSHSSAESVFGSSSSKRAPTRGTDVLHGLLGEVSGMNQVFRNYLAPSTVPNSNSSVQDTPARRRIAVSLVQKEKGLDKEDALDFLFILTRDKAIMDTYSSLTDEDFRVQFVHKVLQNGQRI</sequence>
<keyword evidence="3" id="KW-1185">Reference proteome</keyword>
<feature type="compositionally biased region" description="Polar residues" evidence="1">
    <location>
        <begin position="54"/>
        <end position="69"/>
    </location>
</feature>
<dbReference type="EMBL" id="JAACJN010000088">
    <property type="protein sequence ID" value="KAF5376794.1"/>
    <property type="molecule type" value="Genomic_DNA"/>
</dbReference>
<feature type="region of interest" description="Disordered" evidence="1">
    <location>
        <begin position="278"/>
        <end position="367"/>
    </location>
</feature>
<organism evidence="2 3">
    <name type="scientific">Collybiopsis confluens</name>
    <dbReference type="NCBI Taxonomy" id="2823264"/>
    <lineage>
        <taxon>Eukaryota</taxon>
        <taxon>Fungi</taxon>
        <taxon>Dikarya</taxon>
        <taxon>Basidiomycota</taxon>
        <taxon>Agaricomycotina</taxon>
        <taxon>Agaricomycetes</taxon>
        <taxon>Agaricomycetidae</taxon>
        <taxon>Agaricales</taxon>
        <taxon>Marasmiineae</taxon>
        <taxon>Omphalotaceae</taxon>
        <taxon>Collybiopsis</taxon>
    </lineage>
</organism>
<gene>
    <name evidence="2" type="ORF">D9757_009488</name>
</gene>
<proteinExistence type="predicted"/>
<name>A0A8H5M151_9AGAR</name>
<comment type="caution">
    <text evidence="2">The sequence shown here is derived from an EMBL/GenBank/DDBJ whole genome shotgun (WGS) entry which is preliminary data.</text>
</comment>
<feature type="compositionally biased region" description="Low complexity" evidence="1">
    <location>
        <begin position="21"/>
        <end position="36"/>
    </location>
</feature>
<reference evidence="2 3" key="1">
    <citation type="journal article" date="2020" name="ISME J.">
        <title>Uncovering the hidden diversity of litter-decomposition mechanisms in mushroom-forming fungi.</title>
        <authorList>
            <person name="Floudas D."/>
            <person name="Bentzer J."/>
            <person name="Ahren D."/>
            <person name="Johansson T."/>
            <person name="Persson P."/>
            <person name="Tunlid A."/>
        </authorList>
    </citation>
    <scope>NUCLEOTIDE SEQUENCE [LARGE SCALE GENOMIC DNA]</scope>
    <source>
        <strain evidence="2 3">CBS 406.79</strain>
    </source>
</reference>
<evidence type="ECO:0000256" key="1">
    <source>
        <dbReference type="SAM" id="MobiDB-lite"/>
    </source>
</evidence>
<feature type="region of interest" description="Disordered" evidence="1">
    <location>
        <begin position="1"/>
        <end position="105"/>
    </location>
</feature>
<feature type="compositionally biased region" description="Low complexity" evidence="1">
    <location>
        <begin position="346"/>
        <end position="360"/>
    </location>
</feature>
<feature type="compositionally biased region" description="Polar residues" evidence="1">
    <location>
        <begin position="287"/>
        <end position="300"/>
    </location>
</feature>
<evidence type="ECO:0008006" key="4">
    <source>
        <dbReference type="Google" id="ProtNLM"/>
    </source>
</evidence>
<feature type="region of interest" description="Disordered" evidence="1">
    <location>
        <begin position="238"/>
        <end position="263"/>
    </location>
</feature>
<evidence type="ECO:0000313" key="2">
    <source>
        <dbReference type="EMBL" id="KAF5376794.1"/>
    </source>
</evidence>
<evidence type="ECO:0000313" key="3">
    <source>
        <dbReference type="Proteomes" id="UP000518752"/>
    </source>
</evidence>
<protein>
    <recommendedName>
        <fullName evidence="4">Myb-like domain-containing protein</fullName>
    </recommendedName>
</protein>
<feature type="compositionally biased region" description="Basic and acidic residues" evidence="1">
    <location>
        <begin position="38"/>
        <end position="53"/>
    </location>
</feature>
<dbReference type="AlphaFoldDB" id="A0A8H5M151"/>
<accession>A0A8H5M151</accession>